<sequence length="358" mass="41167">MGSIFILFLFQAIVTYADPKVQIDDTVKDCTPKELVVAQGKCSKYVNDLIVLTEEGDTKSRNVTDACKSVTVMLQPGSSCFGGIQCAEAEKSKRTYEQKCDKLEFTNNDVASCMSMFYNTVYSKKENCTEDFDYFSRDMRIKRESYTAGKSCFFKTINKTCNATSVAYLEKNYEKLLDVLTIPSDGDACSSLHDELNARQCEPQMREFMINGMIQAISMSFGMKERSNTTKTCSETKECMSQYCYFSKNTTQQLEQLCDELSKKPTTFNMCYMGIRMSTLDTKEPANYECQEKYGRKPMVEPVNKALEKQYLKFMDDKECMRTIMKEECDQSVLDVFDEEWDKLQKEKNSRTSTRSPF</sequence>
<evidence type="ECO:0000313" key="4">
    <source>
        <dbReference type="Proteomes" id="UP000008281"/>
    </source>
</evidence>
<gene>
    <name evidence="3" type="ORF">CRE_09309</name>
</gene>
<reference evidence="3" key="1">
    <citation type="submission" date="2007-07" db="EMBL/GenBank/DDBJ databases">
        <title>PCAP assembly of the Caenorhabditis remanei genome.</title>
        <authorList>
            <consortium name="The Caenorhabditis remanei Sequencing Consortium"/>
            <person name="Wilson R.K."/>
        </authorList>
    </citation>
    <scope>NUCLEOTIDE SEQUENCE [LARGE SCALE GENOMIC DNA]</scope>
    <source>
        <strain evidence="3">PB4641</strain>
    </source>
</reference>
<protein>
    <recommendedName>
        <fullName evidence="2">T20D4.11-like domain-containing protein</fullName>
    </recommendedName>
</protein>
<organism evidence="4">
    <name type="scientific">Caenorhabditis remanei</name>
    <name type="common">Caenorhabditis vulgaris</name>
    <dbReference type="NCBI Taxonomy" id="31234"/>
    <lineage>
        <taxon>Eukaryota</taxon>
        <taxon>Metazoa</taxon>
        <taxon>Ecdysozoa</taxon>
        <taxon>Nematoda</taxon>
        <taxon>Chromadorea</taxon>
        <taxon>Rhabditida</taxon>
        <taxon>Rhabditina</taxon>
        <taxon>Rhabditomorpha</taxon>
        <taxon>Rhabditoidea</taxon>
        <taxon>Rhabditidae</taxon>
        <taxon>Peloderinae</taxon>
        <taxon>Caenorhabditis</taxon>
    </lineage>
</organism>
<keyword evidence="1" id="KW-0732">Signal</keyword>
<dbReference type="InterPro" id="IPR002542">
    <property type="entry name" value="T20D4.11-like_dom"/>
</dbReference>
<evidence type="ECO:0000313" key="3">
    <source>
        <dbReference type="EMBL" id="EFO95439.1"/>
    </source>
</evidence>
<feature type="signal peptide" evidence="1">
    <location>
        <begin position="1"/>
        <end position="17"/>
    </location>
</feature>
<feature type="domain" description="T20D4.11-like" evidence="2">
    <location>
        <begin position="30"/>
        <end position="189"/>
    </location>
</feature>
<dbReference type="HOGENOM" id="CLU_058511_0_0_1"/>
<proteinExistence type="predicted"/>
<dbReference type="OMA" id="KCEDITE"/>
<dbReference type="AlphaFoldDB" id="E3LI35"/>
<dbReference type="Pfam" id="PF01579">
    <property type="entry name" value="DUF19"/>
    <property type="match status" value="1"/>
</dbReference>
<dbReference type="PANTHER" id="PTHR31897:SF2">
    <property type="entry name" value="DUF19 DOMAIN-CONTAINING PROTEIN"/>
    <property type="match status" value="1"/>
</dbReference>
<feature type="chain" id="PRO_5003173805" description="T20D4.11-like domain-containing protein" evidence="1">
    <location>
        <begin position="18"/>
        <end position="358"/>
    </location>
</feature>
<dbReference type="Proteomes" id="UP000008281">
    <property type="component" value="Unassembled WGS sequence"/>
</dbReference>
<dbReference type="PANTHER" id="PTHR31897">
    <property type="entry name" value="PROTEIN CBG17011-RELATED"/>
    <property type="match status" value="1"/>
</dbReference>
<dbReference type="eggNOG" id="ENOG502TJPZ">
    <property type="taxonomic scope" value="Eukaryota"/>
</dbReference>
<dbReference type="InParanoid" id="E3LI35"/>
<dbReference type="FunCoup" id="E3LI35">
    <property type="interactions" value="5"/>
</dbReference>
<evidence type="ECO:0000256" key="1">
    <source>
        <dbReference type="SAM" id="SignalP"/>
    </source>
</evidence>
<accession>E3LI35</accession>
<name>E3LI35_CAERE</name>
<keyword evidence="4" id="KW-1185">Reference proteome</keyword>
<dbReference type="OrthoDB" id="5870717at2759"/>
<dbReference type="EMBL" id="DS268409">
    <property type="protein sequence ID" value="EFO95439.1"/>
    <property type="molecule type" value="Genomic_DNA"/>
</dbReference>
<evidence type="ECO:0000259" key="2">
    <source>
        <dbReference type="Pfam" id="PF01579"/>
    </source>
</evidence>